<gene>
    <name evidence="5" type="ORF">BTO18_14015</name>
</gene>
<protein>
    <submittedName>
        <fullName evidence="5">Uncharacterized protein</fullName>
    </submittedName>
</protein>
<dbReference type="Pfam" id="PF13360">
    <property type="entry name" value="PQQ_2"/>
    <property type="match status" value="1"/>
</dbReference>
<keyword evidence="6" id="KW-1185">Reference proteome</keyword>
<dbReference type="RefSeq" id="WP_105016818.1">
    <property type="nucleotide sequence ID" value="NZ_MSCN01000001.1"/>
</dbReference>
<dbReference type="OrthoDB" id="1489153at2"/>
<feature type="domain" description="Secretion system C-terminal sorting" evidence="4">
    <location>
        <begin position="871"/>
        <end position="938"/>
    </location>
</feature>
<reference evidence="5 6" key="1">
    <citation type="submission" date="2016-12" db="EMBL/GenBank/DDBJ databases">
        <title>Trade-off between light-utilization and light-protection in marine flavobacteria.</title>
        <authorList>
            <person name="Kumagai Y."/>
            <person name="Yoshizawa S."/>
            <person name="Kogure K."/>
            <person name="Iwasaki W."/>
        </authorList>
    </citation>
    <scope>NUCLEOTIDE SEQUENCE [LARGE SCALE GENOMIC DNA]</scope>
    <source>
        <strain evidence="5 6">NBRC 108759</strain>
    </source>
</reference>
<feature type="chain" id="PRO_5015436277" evidence="2">
    <location>
        <begin position="19"/>
        <end position="940"/>
    </location>
</feature>
<dbReference type="NCBIfam" id="TIGR04534">
    <property type="entry name" value="ELWxxDGT_rpt"/>
    <property type="match status" value="2"/>
</dbReference>
<evidence type="ECO:0000259" key="3">
    <source>
        <dbReference type="Pfam" id="PF13360"/>
    </source>
</evidence>
<dbReference type="EMBL" id="MSCN01000001">
    <property type="protein sequence ID" value="PQJ80222.1"/>
    <property type="molecule type" value="Genomic_DNA"/>
</dbReference>
<dbReference type="NCBIfam" id="TIGR04183">
    <property type="entry name" value="Por_Secre_tail"/>
    <property type="match status" value="1"/>
</dbReference>
<dbReference type="Proteomes" id="UP000238882">
    <property type="component" value="Unassembled WGS sequence"/>
</dbReference>
<accession>A0A2S7WSC5</accession>
<evidence type="ECO:0000259" key="4">
    <source>
        <dbReference type="Pfam" id="PF18962"/>
    </source>
</evidence>
<feature type="signal peptide" evidence="2">
    <location>
        <begin position="1"/>
        <end position="18"/>
    </location>
</feature>
<organism evidence="5 6">
    <name type="scientific">Polaribacter porphyrae</name>
    <dbReference type="NCBI Taxonomy" id="1137780"/>
    <lineage>
        <taxon>Bacteria</taxon>
        <taxon>Pseudomonadati</taxon>
        <taxon>Bacteroidota</taxon>
        <taxon>Flavobacteriia</taxon>
        <taxon>Flavobacteriales</taxon>
        <taxon>Flavobacteriaceae</taxon>
    </lineage>
</organism>
<dbReference type="SUPFAM" id="SSF50998">
    <property type="entry name" value="Quinoprotein alcohol dehydrogenase-like"/>
    <property type="match status" value="1"/>
</dbReference>
<sequence>MKKLLLILSIITSLNNYAQATLVKDINLGNGSSNPSAKIVFKNEVYFAANNGINGTELWKTDGTEAGTVLVKDIYAGIETGIKNFKALATTDFLYFFAVEDSKQYLYKTDGTATGTEKVKEFSSVNEMYDEINGKIIFSAENSLWASDGTAAGTEKIATYTIFGADRFVKNGNEIYFSAEASSSIGKELYKTDGTVAGTVLVKNIRSGSSDSFPNQFTVLNGVVYFSANNGSSGTELWTTDGTSSGTIMVKDINPGSGSTFAYNSSLKNLNNELFFIYDNGLWKSDGTDAGTLAVKGDLGIIKTLFIVNNSVLVIAYNATTQKQVIWVSDGTEAGTTNFNPNYREFAHNSEYGIVGNNLYFQGNTVTEGYELWKTDGTEAGTFLVKDVHPQGDDNNIENIVDLNGKAVFTGSDGNWLGKELWISDGTETGTYMLKDINKLGNNSSSPSNHFQFGTKILFSADNGEYGREPWVLENGTATLLKDINVGALYSNPSNFIELNGLVYFYATSAEKGKELWKTDGTEAGTVLVKDINPNAGSGISSNYLITLNGKLYFYAYDAVNGSELWESDGTETGTVLVKDINTGAASSIRSGELYVFKSKIYFNATDSSNDYELWSSDGTEAGTSLFYEANSSSSGSPDNFIEFKDGLHFRANSSSGSRMFRTDGTNTFSVTDKGYNNMTVSGEYLYFVSTYSNGGELWATQSGVSPYQVKDIRPGSGGSKGSFPSLLTDHKGVLYFVANDGTNGTELWKSDGTNSGTVLVKNIGSGSDSAYMTQLISFGDKLVFGSGESSSSQEVWVSDGTENGTKILQEINPSTEQFNSGSRPQSFFVSNNILYFSANNGTVGNELFMLEEAALSTNNQTLSELVEVIIYPNPTLDILNIKVDNKQIQAISIFNLLGKEVLKLKNIDKEINISQLSKGMYILQIKTDKNTFIKKIIKN</sequence>
<evidence type="ECO:0000313" key="5">
    <source>
        <dbReference type="EMBL" id="PQJ80222.1"/>
    </source>
</evidence>
<evidence type="ECO:0000256" key="1">
    <source>
        <dbReference type="ARBA" id="ARBA00022729"/>
    </source>
</evidence>
<dbReference type="InterPro" id="IPR026444">
    <property type="entry name" value="Secre_tail"/>
</dbReference>
<dbReference type="Pfam" id="PF18962">
    <property type="entry name" value="Por_Secre_tail"/>
    <property type="match status" value="1"/>
</dbReference>
<feature type="domain" description="Pyrrolo-quinoline quinone repeat" evidence="3">
    <location>
        <begin position="506"/>
        <end position="700"/>
    </location>
</feature>
<comment type="caution">
    <text evidence="5">The sequence shown here is derived from an EMBL/GenBank/DDBJ whole genome shotgun (WGS) entry which is preliminary data.</text>
</comment>
<dbReference type="InterPro" id="IPR030916">
    <property type="entry name" value="ELWxxDGT_rpt"/>
</dbReference>
<proteinExistence type="predicted"/>
<name>A0A2S7WSC5_9FLAO</name>
<evidence type="ECO:0000256" key="2">
    <source>
        <dbReference type="SAM" id="SignalP"/>
    </source>
</evidence>
<keyword evidence="1 2" id="KW-0732">Signal</keyword>
<dbReference type="InterPro" id="IPR011047">
    <property type="entry name" value="Quinoprotein_ADH-like_sf"/>
</dbReference>
<evidence type="ECO:0000313" key="6">
    <source>
        <dbReference type="Proteomes" id="UP000238882"/>
    </source>
</evidence>
<dbReference type="AlphaFoldDB" id="A0A2S7WSC5"/>
<dbReference type="InterPro" id="IPR002372">
    <property type="entry name" value="PQQ_rpt_dom"/>
</dbReference>